<organism evidence="1 2">
    <name type="scientific">Mangrovivirga cuniculi</name>
    <dbReference type="NCBI Taxonomy" id="2715131"/>
    <lineage>
        <taxon>Bacteria</taxon>
        <taxon>Pseudomonadati</taxon>
        <taxon>Bacteroidota</taxon>
        <taxon>Cytophagia</taxon>
        <taxon>Cytophagales</taxon>
        <taxon>Mangrovivirgaceae</taxon>
        <taxon>Mangrovivirga</taxon>
    </lineage>
</organism>
<sequence>MKYPINLSIFILIFLFSCTPKPQPINYGEDGCHYCKMTIVDSRYAAEAVTSKSKVYKFDAVECLLNFINENGDTEFSLKLISPFDSEGLTSAESCVYLRTPELPSPMGEYLNGLSDHEFAEELQEKHGGEIYTWNELLKKFGSLPEMNIN</sequence>
<protein>
    <recommendedName>
        <fullName evidence="3">Copper chaperone NosL</fullName>
    </recommendedName>
</protein>
<dbReference type="Pfam" id="PF05573">
    <property type="entry name" value="NosL"/>
    <property type="match status" value="1"/>
</dbReference>
<proteinExistence type="predicted"/>
<dbReference type="KEGG" id="fpf:DCC35_17080"/>
<reference evidence="1 2" key="1">
    <citation type="submission" date="2018-04" db="EMBL/GenBank/DDBJ databases">
        <title>Complete genome uncultured novel isolate.</title>
        <authorList>
            <person name="Merlino G."/>
        </authorList>
    </citation>
    <scope>NUCLEOTIDE SEQUENCE [LARGE SCALE GENOMIC DNA]</scope>
    <source>
        <strain evidence="2">R1DC9</strain>
    </source>
</reference>
<accession>A0A4D7K030</accession>
<dbReference type="AlphaFoldDB" id="A0A4D7K030"/>
<evidence type="ECO:0000313" key="1">
    <source>
        <dbReference type="EMBL" id="QCK16325.1"/>
    </source>
</evidence>
<dbReference type="EMBL" id="CP028923">
    <property type="protein sequence ID" value="QCK16325.1"/>
    <property type="molecule type" value="Genomic_DNA"/>
</dbReference>
<dbReference type="InterPro" id="IPR008719">
    <property type="entry name" value="N2O_reductase_NosL"/>
</dbReference>
<dbReference type="PROSITE" id="PS51257">
    <property type="entry name" value="PROKAR_LIPOPROTEIN"/>
    <property type="match status" value="1"/>
</dbReference>
<name>A0A4D7K030_9BACT</name>
<keyword evidence="2" id="KW-1185">Reference proteome</keyword>
<gene>
    <name evidence="1" type="ORF">DCC35_17080</name>
</gene>
<dbReference type="SUPFAM" id="SSF160387">
    <property type="entry name" value="NosL/MerB-like"/>
    <property type="match status" value="1"/>
</dbReference>
<evidence type="ECO:0000313" key="2">
    <source>
        <dbReference type="Proteomes" id="UP000298616"/>
    </source>
</evidence>
<dbReference type="Proteomes" id="UP000298616">
    <property type="component" value="Chromosome"/>
</dbReference>
<dbReference type="PANTHER" id="PTHR41247">
    <property type="entry name" value="HTH-TYPE TRANSCRIPTIONAL REPRESSOR YCNK"/>
    <property type="match status" value="1"/>
</dbReference>
<dbReference type="PANTHER" id="PTHR41247:SF1">
    <property type="entry name" value="HTH-TYPE TRANSCRIPTIONAL REPRESSOR YCNK"/>
    <property type="match status" value="1"/>
</dbReference>
<dbReference type="RefSeq" id="WP_137091916.1">
    <property type="nucleotide sequence ID" value="NZ_CP028923.1"/>
</dbReference>
<dbReference type="OrthoDB" id="9792749at2"/>
<evidence type="ECO:0008006" key="3">
    <source>
        <dbReference type="Google" id="ProtNLM"/>
    </source>
</evidence>